<keyword evidence="2" id="KW-0732">Signal</keyword>
<name>A0A101HG06_9BACT</name>
<feature type="region of interest" description="Disordered" evidence="1">
    <location>
        <begin position="84"/>
        <end position="120"/>
    </location>
</feature>
<dbReference type="AlphaFoldDB" id="A0A101HG06"/>
<dbReference type="EMBL" id="LGGN01000293">
    <property type="protein sequence ID" value="KUK76171.1"/>
    <property type="molecule type" value="Genomic_DNA"/>
</dbReference>
<protein>
    <submittedName>
        <fullName evidence="3">Uncharacterized protein</fullName>
    </submittedName>
</protein>
<proteinExistence type="predicted"/>
<evidence type="ECO:0000256" key="2">
    <source>
        <dbReference type="SAM" id="SignalP"/>
    </source>
</evidence>
<gene>
    <name evidence="3" type="ORF">XD92_1325</name>
</gene>
<feature type="chain" id="PRO_5007096894" evidence="2">
    <location>
        <begin position="19"/>
        <end position="120"/>
    </location>
</feature>
<feature type="compositionally biased region" description="Basic and acidic residues" evidence="1">
    <location>
        <begin position="87"/>
        <end position="120"/>
    </location>
</feature>
<evidence type="ECO:0000256" key="1">
    <source>
        <dbReference type="SAM" id="MobiDB-lite"/>
    </source>
</evidence>
<evidence type="ECO:0000313" key="3">
    <source>
        <dbReference type="EMBL" id="KUK76171.1"/>
    </source>
</evidence>
<sequence>MKKVILSFALIAGMTAMANIQTLQAANRIQTEVVAQDENGFVEVKLEELTPEVQEAVKAMLVDYDLKMLKYNAEKQLTKVVLTSKQDQSEKKVLLDAQGKEVSKDSVVKEEPEKVEEQQP</sequence>
<accession>A0A101HG06</accession>
<dbReference type="Proteomes" id="UP000053860">
    <property type="component" value="Unassembled WGS sequence"/>
</dbReference>
<evidence type="ECO:0000313" key="4">
    <source>
        <dbReference type="Proteomes" id="UP000053860"/>
    </source>
</evidence>
<feature type="signal peptide" evidence="2">
    <location>
        <begin position="1"/>
        <end position="18"/>
    </location>
</feature>
<organism evidence="3 4">
    <name type="scientific">Proteiniphilum acetatigenes</name>
    <dbReference type="NCBI Taxonomy" id="294710"/>
    <lineage>
        <taxon>Bacteria</taxon>
        <taxon>Pseudomonadati</taxon>
        <taxon>Bacteroidota</taxon>
        <taxon>Bacteroidia</taxon>
        <taxon>Bacteroidales</taxon>
        <taxon>Dysgonomonadaceae</taxon>
        <taxon>Proteiniphilum</taxon>
    </lineage>
</organism>
<reference evidence="4" key="1">
    <citation type="journal article" date="2015" name="MBio">
        <title>Genome-Resolved Metagenomic Analysis Reveals Roles for Candidate Phyla and Other Microbial Community Members in Biogeochemical Transformations in Oil Reservoirs.</title>
        <authorList>
            <person name="Hu P."/>
            <person name="Tom L."/>
            <person name="Singh A."/>
            <person name="Thomas B.C."/>
            <person name="Baker B.J."/>
            <person name="Piceno Y.M."/>
            <person name="Andersen G.L."/>
            <person name="Banfield J.F."/>
        </authorList>
    </citation>
    <scope>NUCLEOTIDE SEQUENCE [LARGE SCALE GENOMIC DNA]</scope>
</reference>
<comment type="caution">
    <text evidence="3">The sequence shown here is derived from an EMBL/GenBank/DDBJ whole genome shotgun (WGS) entry which is preliminary data.</text>
</comment>